<organism evidence="3 4">
    <name type="scientific">Gordonia hankookensis</name>
    <dbReference type="NCBI Taxonomy" id="589403"/>
    <lineage>
        <taxon>Bacteria</taxon>
        <taxon>Bacillati</taxon>
        <taxon>Actinomycetota</taxon>
        <taxon>Actinomycetes</taxon>
        <taxon>Mycobacteriales</taxon>
        <taxon>Gordoniaceae</taxon>
        <taxon>Gordonia</taxon>
    </lineage>
</organism>
<name>A0ABR7WBN1_9ACTN</name>
<feature type="transmembrane region" description="Helical" evidence="2">
    <location>
        <begin position="340"/>
        <end position="362"/>
    </location>
</feature>
<reference evidence="3 4" key="1">
    <citation type="submission" date="2020-09" db="EMBL/GenBank/DDBJ databases">
        <title>Novel species in genus Gordonia.</title>
        <authorList>
            <person name="Zhang G."/>
        </authorList>
    </citation>
    <scope>NUCLEOTIDE SEQUENCE [LARGE SCALE GENOMIC DNA]</scope>
    <source>
        <strain evidence="3 4">ON-33</strain>
    </source>
</reference>
<sequence length="494" mass="52177">MSTAPSVPDAVSHVHGLTGFDAAALAGNGTGVAVYGIGGTGVTSLIEACRMVDPASPVVEGRWGGRADDVSVGIALMVVDPSSSVGDEEKQAVDELRSRFGIVALVGSKIDAFWDWPRILRAHRALLDPFEQLPVFAVSSAAALSGAADESGVPALMEWITGCLAAPSEVRRERVRVAAALGAVERTLDGLTRATDPDAASETVDRLADRRRALLESRDRGRADRLAAARAGLARARSESLADVAAGTRGLAAAATARSATLKRAAVDGYVRWLTDEVAALRDRVDHATDERIDEVRAATLVGIEAQIDAGPRTGPDDRAPDPPFGRAVPSGRRGGEDALLVLIGASTGLGVGRLIVAPMAAVQTLQWVSMPLTLLLGVVVATVVIRVRRTTALRADLRGWSSDALNETRGRLEHRVGLRLAAAEAHLASQVTRFHERRSRQVSAEVAEIDVRLRDLRSGSATRDRRDQLGRLRGTHRELVTLAQALSGDDAGI</sequence>
<evidence type="ECO:0000313" key="4">
    <source>
        <dbReference type="Proteomes" id="UP000602395"/>
    </source>
</evidence>
<evidence type="ECO:0000256" key="2">
    <source>
        <dbReference type="SAM" id="Phobius"/>
    </source>
</evidence>
<keyword evidence="2" id="KW-1133">Transmembrane helix</keyword>
<keyword evidence="2" id="KW-0812">Transmembrane</keyword>
<dbReference type="RefSeq" id="WP_190266746.1">
    <property type="nucleotide sequence ID" value="NZ_BAABAD010000004.1"/>
</dbReference>
<proteinExistence type="predicted"/>
<gene>
    <name evidence="3" type="ORF">IDF66_10165</name>
</gene>
<evidence type="ECO:0000313" key="3">
    <source>
        <dbReference type="EMBL" id="MBD1319951.1"/>
    </source>
</evidence>
<dbReference type="Proteomes" id="UP000602395">
    <property type="component" value="Unassembled WGS sequence"/>
</dbReference>
<keyword evidence="2" id="KW-0472">Membrane</keyword>
<feature type="transmembrane region" description="Helical" evidence="2">
    <location>
        <begin position="368"/>
        <end position="386"/>
    </location>
</feature>
<dbReference type="EMBL" id="JACWMS010000002">
    <property type="protein sequence ID" value="MBD1319951.1"/>
    <property type="molecule type" value="Genomic_DNA"/>
</dbReference>
<evidence type="ECO:0000256" key="1">
    <source>
        <dbReference type="SAM" id="MobiDB-lite"/>
    </source>
</evidence>
<accession>A0ABR7WBN1</accession>
<feature type="region of interest" description="Disordered" evidence="1">
    <location>
        <begin position="310"/>
        <end position="332"/>
    </location>
</feature>
<protein>
    <submittedName>
        <fullName evidence="3">Uncharacterized protein</fullName>
    </submittedName>
</protein>
<keyword evidence="4" id="KW-1185">Reference proteome</keyword>
<comment type="caution">
    <text evidence="3">The sequence shown here is derived from an EMBL/GenBank/DDBJ whole genome shotgun (WGS) entry which is preliminary data.</text>
</comment>